<dbReference type="InParanoid" id="Q7PPJ8"/>
<reference evidence="2" key="1">
    <citation type="journal article" date="2002" name="Science">
        <title>The genome sequence of the malaria mosquito Anopheles gambiae.</title>
        <authorList>
            <person name="Holt R.A."/>
            <person name="Subramanian G.M."/>
            <person name="Halpern A."/>
            <person name="Sutton G.G."/>
            <person name="Charlab R."/>
            <person name="Nusskern D.R."/>
            <person name="Wincker P."/>
            <person name="Clark A.G."/>
            <person name="Ribeiro J.M."/>
            <person name="Wides R."/>
            <person name="Salzberg S.L."/>
            <person name="Loftus B."/>
            <person name="Yandell M."/>
            <person name="Majoros W.H."/>
            <person name="Rusch D.B."/>
            <person name="Lai Z."/>
            <person name="Kraft C.L."/>
            <person name="Abril J.F."/>
            <person name="Anthouard V."/>
            <person name="Arensburger P."/>
            <person name="Atkinson P.W."/>
            <person name="Baden H."/>
            <person name="de Berardinis V."/>
            <person name="Baldwin D."/>
            <person name="Benes V."/>
            <person name="Biedler J."/>
            <person name="Blass C."/>
            <person name="Bolanos R."/>
            <person name="Boscus D."/>
            <person name="Barnstead M."/>
            <person name="Cai S."/>
            <person name="Center A."/>
            <person name="Chaturverdi K."/>
            <person name="Christophides G.K."/>
            <person name="Chrystal M.A."/>
            <person name="Clamp M."/>
            <person name="Cravchik A."/>
            <person name="Curwen V."/>
            <person name="Dana A."/>
            <person name="Delcher A."/>
            <person name="Dew I."/>
            <person name="Evans C.A."/>
            <person name="Flanigan M."/>
            <person name="Grundschober-Freimoser A."/>
            <person name="Friedli L."/>
            <person name="Gu Z."/>
            <person name="Guan P."/>
            <person name="Guigo R."/>
            <person name="Hillenmeyer M.E."/>
            <person name="Hladun S.L."/>
            <person name="Hogan J.R."/>
            <person name="Hong Y.S."/>
            <person name="Hoover J."/>
            <person name="Jaillon O."/>
            <person name="Ke Z."/>
            <person name="Kodira C."/>
            <person name="Kokoza E."/>
            <person name="Koutsos A."/>
            <person name="Letunic I."/>
            <person name="Levitsky A."/>
            <person name="Liang Y."/>
            <person name="Lin J.J."/>
            <person name="Lobo N.F."/>
            <person name="Lopez J.R."/>
            <person name="Malek J.A."/>
            <person name="McIntosh T.C."/>
            <person name="Meister S."/>
            <person name="Miller J."/>
            <person name="Mobarry C."/>
            <person name="Mongin E."/>
            <person name="Murphy S.D."/>
            <person name="O'Brochta D.A."/>
            <person name="Pfannkoch C."/>
            <person name="Qi R."/>
            <person name="Regier M.A."/>
            <person name="Remington K."/>
            <person name="Shao H."/>
            <person name="Sharakhova M.V."/>
            <person name="Sitter C.D."/>
            <person name="Shetty J."/>
            <person name="Smith T.J."/>
            <person name="Strong R."/>
            <person name="Sun J."/>
            <person name="Thomasova D."/>
            <person name="Ton L.Q."/>
            <person name="Topalis P."/>
            <person name="Tu Z."/>
            <person name="Unger M.F."/>
            <person name="Walenz B."/>
            <person name="Wang A."/>
            <person name="Wang J."/>
            <person name="Wang M."/>
            <person name="Wang X."/>
            <person name="Woodford K.J."/>
            <person name="Wortman J.R."/>
            <person name="Wu M."/>
            <person name="Yao A."/>
            <person name="Zdobnov E.M."/>
            <person name="Zhang H."/>
            <person name="Zhao Q."/>
            <person name="Zhao S."/>
            <person name="Zhu S.C."/>
            <person name="Zhimulev I."/>
            <person name="Coluzzi M."/>
            <person name="della Torre A."/>
            <person name="Roth C.W."/>
            <person name="Louis C."/>
            <person name="Kalush F."/>
            <person name="Mural R.J."/>
            <person name="Myers E.W."/>
            <person name="Adams M.D."/>
            <person name="Smith H.O."/>
            <person name="Broder S."/>
            <person name="Gardner M.J."/>
            <person name="Fraser C.M."/>
            <person name="Birney E."/>
            <person name="Bork P."/>
            <person name="Brey P.T."/>
            <person name="Venter J.C."/>
            <person name="Weissenbach J."/>
            <person name="Kafatos F.C."/>
            <person name="Collins F.H."/>
            <person name="Hoffman S.L."/>
        </authorList>
    </citation>
    <scope>NUCLEOTIDE SEQUENCE [LARGE SCALE GENOMIC DNA]</scope>
    <source>
        <strain evidence="2">PEST</strain>
    </source>
</reference>
<dbReference type="AlphaFoldDB" id="Q7PPJ8"/>
<dbReference type="EMBL" id="AAAB01008944">
    <property type="protein sequence ID" value="EAA10313.2"/>
    <property type="molecule type" value="Genomic_DNA"/>
</dbReference>
<dbReference type="eggNOG" id="ENOG502RVQC">
    <property type="taxonomic scope" value="Eukaryota"/>
</dbReference>
<feature type="compositionally biased region" description="Basic and acidic residues" evidence="1">
    <location>
        <begin position="77"/>
        <end position="88"/>
    </location>
</feature>
<dbReference type="VEuPathDB" id="VectorBase:AGAP008716"/>
<dbReference type="PaxDb" id="7165-AGAP008716-PA"/>
<dbReference type="VEuPathDB" id="VectorBase:AGAMI1_003676"/>
<reference evidence="2" key="4">
    <citation type="journal article" date="2007" name="Genome Biol.">
        <title>Update of the Anopheles gambiae PEST genome assembly.</title>
        <authorList>
            <person name="Sharakhova M.V."/>
            <person name="Hammond M.P."/>
            <person name="Lobo N.F."/>
            <person name="Krzywinski J."/>
            <person name="Unger M.F."/>
            <person name="Hillenmeyer M.E."/>
            <person name="Bruggner R.V."/>
            <person name="Birney E."/>
            <person name="Collins F.H."/>
        </authorList>
    </citation>
    <scope>NUCLEOTIDE SEQUENCE</scope>
    <source>
        <strain evidence="2">PEST</strain>
    </source>
</reference>
<evidence type="ECO:0000313" key="2">
    <source>
        <dbReference type="EMBL" id="EAA10313.2"/>
    </source>
</evidence>
<organism evidence="2">
    <name type="scientific">Anopheles gambiae</name>
    <name type="common">African malaria mosquito</name>
    <dbReference type="NCBI Taxonomy" id="7165"/>
    <lineage>
        <taxon>Eukaryota</taxon>
        <taxon>Metazoa</taxon>
        <taxon>Ecdysozoa</taxon>
        <taxon>Arthropoda</taxon>
        <taxon>Hexapoda</taxon>
        <taxon>Insecta</taxon>
        <taxon>Pterygota</taxon>
        <taxon>Neoptera</taxon>
        <taxon>Endopterygota</taxon>
        <taxon>Diptera</taxon>
        <taxon>Nematocera</taxon>
        <taxon>Culicoidea</taxon>
        <taxon>Culicidae</taxon>
        <taxon>Anophelinae</taxon>
        <taxon>Anopheles</taxon>
    </lineage>
</organism>
<feature type="non-terminal residue" evidence="2">
    <location>
        <position position="164"/>
    </location>
</feature>
<feature type="region of interest" description="Disordered" evidence="1">
    <location>
        <begin position="77"/>
        <end position="106"/>
    </location>
</feature>
<reference evidence="2" key="5">
    <citation type="submission" date="2011-05" db="EMBL/GenBank/DDBJ databases">
        <authorList>
            <consortium name="VectorBase"/>
        </authorList>
    </citation>
    <scope>NUCLEOTIDE SEQUENCE</scope>
    <source>
        <strain evidence="2">PEST</strain>
    </source>
</reference>
<comment type="caution">
    <text evidence="2">The sequence shown here is derived from an EMBL/GenBank/DDBJ whole genome shotgun (WGS) entry which is preliminary data.</text>
</comment>
<sequence length="164" mass="18239">MSQPSEKQTQTSPTYGTPTLNDWKLYLRNLQQLPTQQTMAARDSSSSESSFELEESFKALLQRKRQEMQEKACEEHFLAAEGGSRDAARSAPVPQSGNDSTFLERDSISNISDTSFEEMEKICAVLDKVNGFDTSVKEERHKPATATMPGSVTLLGDVTQLEEI</sequence>
<gene>
    <name evidence="2" type="ORF">AgaP_AGAP008716</name>
</gene>
<accession>Q7PPJ8</accession>
<proteinExistence type="predicted"/>
<feature type="region of interest" description="Disordered" evidence="1">
    <location>
        <begin position="1"/>
        <end position="20"/>
    </location>
</feature>
<dbReference type="HOGENOM" id="CLU_411158_0_0_1"/>
<reference evidence="2" key="2">
    <citation type="submission" date="2002-03" db="EMBL/GenBank/DDBJ databases">
        <authorList>
            <consortium name="The Anopheles Genome Sequencing Consortium"/>
        </authorList>
    </citation>
    <scope>NUCLEOTIDE SEQUENCE</scope>
    <source>
        <strain evidence="2">PEST</strain>
    </source>
</reference>
<evidence type="ECO:0000256" key="1">
    <source>
        <dbReference type="SAM" id="MobiDB-lite"/>
    </source>
</evidence>
<protein>
    <submittedName>
        <fullName evidence="2">AGAP008716-PA</fullName>
    </submittedName>
</protein>
<name>Q7PPJ8_ANOGA</name>
<reference evidence="2" key="3">
    <citation type="journal article" date="2004" name="Trends Parasitol.">
        <title>The Anopheles gambiae genome: an update.</title>
        <authorList>
            <person name="Mongin E."/>
            <person name="Louis C."/>
            <person name="Holt R.A."/>
            <person name="Birney E."/>
            <person name="Collins F.H."/>
        </authorList>
    </citation>
    <scope>NUCLEOTIDE SEQUENCE</scope>
    <source>
        <strain evidence="2">PEST</strain>
    </source>
</reference>